<evidence type="ECO:0000256" key="2">
    <source>
        <dbReference type="SAM" id="SignalP"/>
    </source>
</evidence>
<evidence type="ECO:0000313" key="4">
    <source>
        <dbReference type="Proteomes" id="UP000789595"/>
    </source>
</evidence>
<proteinExistence type="predicted"/>
<sequence>MISLATLLASATVAAAAKKVEDVPAPGIVDTILGFVPSWLGGPVAQVFDKGVETLGCVLGWITAGPQVVANVVITWGADTAMSLPATARDVATGDAGTLDTLADLAVTIGSIVFVVYVVLTAINLFLSTLESVRDYLAKQGLLTLPRVPAKVPLVGVEVPEGVRGVLNTPIDLAQKYLVDPIKHYQHRTIIPLEGGHGSTLGGTIATMASATAACLFLASTPDLLALARGGADKAAAEAIAWTLGTALGLKYVAARA</sequence>
<evidence type="ECO:0008006" key="5">
    <source>
        <dbReference type="Google" id="ProtNLM"/>
    </source>
</evidence>
<feature type="transmembrane region" description="Helical" evidence="1">
    <location>
        <begin position="105"/>
        <end position="127"/>
    </location>
</feature>
<comment type="caution">
    <text evidence="3">The sequence shown here is derived from an EMBL/GenBank/DDBJ whole genome shotgun (WGS) entry which is preliminary data.</text>
</comment>
<keyword evidence="4" id="KW-1185">Reference proteome</keyword>
<dbReference type="Proteomes" id="UP000789595">
    <property type="component" value="Unassembled WGS sequence"/>
</dbReference>
<keyword evidence="1" id="KW-1133">Transmembrane helix</keyword>
<feature type="chain" id="PRO_5035220057" description="H(+)-exporting diphosphatase" evidence="2">
    <location>
        <begin position="17"/>
        <end position="257"/>
    </location>
</feature>
<dbReference type="EMBL" id="CAKKNE010000004">
    <property type="protein sequence ID" value="CAH0374038.1"/>
    <property type="molecule type" value="Genomic_DNA"/>
</dbReference>
<evidence type="ECO:0000313" key="3">
    <source>
        <dbReference type="EMBL" id="CAH0374038.1"/>
    </source>
</evidence>
<protein>
    <recommendedName>
        <fullName evidence="5">H(+)-exporting diphosphatase</fullName>
    </recommendedName>
</protein>
<keyword evidence="2" id="KW-0732">Signal</keyword>
<keyword evidence="1" id="KW-0812">Transmembrane</keyword>
<dbReference type="OrthoDB" id="10538913at2759"/>
<dbReference type="AlphaFoldDB" id="A0A8J2SJF3"/>
<evidence type="ECO:0000256" key="1">
    <source>
        <dbReference type="SAM" id="Phobius"/>
    </source>
</evidence>
<reference evidence="3" key="1">
    <citation type="submission" date="2021-11" db="EMBL/GenBank/DDBJ databases">
        <authorList>
            <consortium name="Genoscope - CEA"/>
            <person name="William W."/>
        </authorList>
    </citation>
    <scope>NUCLEOTIDE SEQUENCE</scope>
</reference>
<feature type="signal peptide" evidence="2">
    <location>
        <begin position="1"/>
        <end position="16"/>
    </location>
</feature>
<organism evidence="3 4">
    <name type="scientific">Pelagomonas calceolata</name>
    <dbReference type="NCBI Taxonomy" id="35677"/>
    <lineage>
        <taxon>Eukaryota</taxon>
        <taxon>Sar</taxon>
        <taxon>Stramenopiles</taxon>
        <taxon>Ochrophyta</taxon>
        <taxon>Pelagophyceae</taxon>
        <taxon>Pelagomonadales</taxon>
        <taxon>Pelagomonadaceae</taxon>
        <taxon>Pelagomonas</taxon>
    </lineage>
</organism>
<accession>A0A8J2SJF3</accession>
<keyword evidence="1" id="KW-0472">Membrane</keyword>
<name>A0A8J2SJF3_9STRA</name>
<gene>
    <name evidence="3" type="ORF">PECAL_4P12950</name>
</gene>